<name>A0A6A6V651_9PLEO</name>
<feature type="region of interest" description="Disordered" evidence="2">
    <location>
        <begin position="657"/>
        <end position="687"/>
    </location>
</feature>
<feature type="region of interest" description="Disordered" evidence="2">
    <location>
        <begin position="530"/>
        <end position="570"/>
    </location>
</feature>
<accession>A0A6A6V651</accession>
<evidence type="ECO:0008006" key="5">
    <source>
        <dbReference type="Google" id="ProtNLM"/>
    </source>
</evidence>
<dbReference type="GO" id="GO:0005737">
    <property type="term" value="C:cytoplasm"/>
    <property type="evidence" value="ECO:0007669"/>
    <property type="project" value="TreeGrafter"/>
</dbReference>
<dbReference type="AlphaFoldDB" id="A0A6A6V651"/>
<dbReference type="Proteomes" id="UP000799440">
    <property type="component" value="Unassembled WGS sequence"/>
</dbReference>
<dbReference type="EMBL" id="MU006579">
    <property type="protein sequence ID" value="KAF2746068.1"/>
    <property type="molecule type" value="Genomic_DNA"/>
</dbReference>
<feature type="region of interest" description="Disordered" evidence="2">
    <location>
        <begin position="703"/>
        <end position="760"/>
    </location>
</feature>
<dbReference type="GO" id="GO:0051256">
    <property type="term" value="P:mitotic spindle midzone assembly"/>
    <property type="evidence" value="ECO:0007669"/>
    <property type="project" value="TreeGrafter"/>
</dbReference>
<dbReference type="GO" id="GO:1990023">
    <property type="term" value="C:mitotic spindle midzone"/>
    <property type="evidence" value="ECO:0007669"/>
    <property type="project" value="TreeGrafter"/>
</dbReference>
<feature type="compositionally biased region" description="Low complexity" evidence="2">
    <location>
        <begin position="657"/>
        <end position="674"/>
    </location>
</feature>
<dbReference type="Pfam" id="PF03999">
    <property type="entry name" value="MAP65_ASE1"/>
    <property type="match status" value="1"/>
</dbReference>
<dbReference type="OrthoDB" id="642895at2759"/>
<feature type="coiled-coil region" evidence="1">
    <location>
        <begin position="50"/>
        <end position="84"/>
    </location>
</feature>
<evidence type="ECO:0000313" key="4">
    <source>
        <dbReference type="Proteomes" id="UP000799440"/>
    </source>
</evidence>
<feature type="coiled-coil region" evidence="1">
    <location>
        <begin position="225"/>
        <end position="259"/>
    </location>
</feature>
<feature type="compositionally biased region" description="Polar residues" evidence="2">
    <location>
        <begin position="530"/>
        <end position="548"/>
    </location>
</feature>
<dbReference type="InterPro" id="IPR007145">
    <property type="entry name" value="MAP65_Ase1_PRC1"/>
</dbReference>
<feature type="compositionally biased region" description="Low complexity" evidence="2">
    <location>
        <begin position="463"/>
        <end position="486"/>
    </location>
</feature>
<evidence type="ECO:0000256" key="2">
    <source>
        <dbReference type="SAM" id="MobiDB-lite"/>
    </source>
</evidence>
<organism evidence="3 4">
    <name type="scientific">Sporormia fimetaria CBS 119925</name>
    <dbReference type="NCBI Taxonomy" id="1340428"/>
    <lineage>
        <taxon>Eukaryota</taxon>
        <taxon>Fungi</taxon>
        <taxon>Dikarya</taxon>
        <taxon>Ascomycota</taxon>
        <taxon>Pezizomycotina</taxon>
        <taxon>Dothideomycetes</taxon>
        <taxon>Pleosporomycetidae</taxon>
        <taxon>Pleosporales</taxon>
        <taxon>Sporormiaceae</taxon>
        <taxon>Sporormia</taxon>
    </lineage>
</organism>
<dbReference type="PANTHER" id="PTHR19321:SF41">
    <property type="entry name" value="FASCETTO-RELATED"/>
    <property type="match status" value="1"/>
</dbReference>
<gene>
    <name evidence="3" type="ORF">M011DRAFT_405366</name>
</gene>
<sequence>MDTSYLAQQVTTIIGQLHGLFDDIGVPSHERDTREAELFSALSETLHTQLRLVTNEKHELTEEADRLIKTIKDMEASLTDQKRTPSYGSDKGDMEVTYPLSQCLQSLKEKHDRVAKVHRERFEQVRKLVEALESYASHLEPSFVQIKLPPTSPDAQISPAFDISPSYVASLDNEFTRVYEEYTRRVAQVQLLAQEMVQLWAELGTPQAQTDTTIVKYHRDAPEQLGLHKEDIAQLKAKKDRLVEEKRARERRIAQLRTTIEELWERLGVEEHKRKQFLSKNRGCGLREINEFEDELSRLNELKRQNLHLFVEEARIKLQELWDALYFSEEEMLDFTPAFSDVCSDALLSAHEQEIARLEALKLQRLPILQKIDRHRELIKERDELQASSQDASRLMARGVKGERRDPGKLLREEKMRKRIAKELPKVEAELQKTLEQWEDEYGRPFLVLGERYLDDLYDAAAPKAPPARSKTPVAPPAKQAPKSAPRTSRANTVHGAQLGRSDSRAKTPTANFGASIRGNPLANSVISPSKNSVTASGQCTLQRSPSKIPSRGPLRTMPHGGNSPERKTLERQDSTIRKMLPPRAPPPKMKDLFIPPEPAQTPVNRLEFSRDRSESIVRHVPPEDVYDDRSYISHKLSMGYNNARYAPTIVSTRQVSHSSASSTATGHTAQSGSENWETFSEQSEDQEQDIDFHRYQMARTKRYTPEDGHGSPGGIQGKKLRGNSGIRSVDGHSMSENSSGRMMRVVEGSEAAWTDEEQY</sequence>
<evidence type="ECO:0000256" key="1">
    <source>
        <dbReference type="SAM" id="Coils"/>
    </source>
</evidence>
<dbReference type="PANTHER" id="PTHR19321">
    <property type="entry name" value="PROTEIN REGULATOR OF CYTOKINESIS 1 PRC1-RELATED"/>
    <property type="match status" value="1"/>
</dbReference>
<feature type="region of interest" description="Disordered" evidence="2">
    <location>
        <begin position="463"/>
        <end position="517"/>
    </location>
</feature>
<protein>
    <recommendedName>
        <fullName evidence="5">Protein regulator of cytokinesis 1</fullName>
    </recommendedName>
</protein>
<evidence type="ECO:0000313" key="3">
    <source>
        <dbReference type="EMBL" id="KAF2746068.1"/>
    </source>
</evidence>
<dbReference type="Gene3D" id="1.20.58.1520">
    <property type="match status" value="1"/>
</dbReference>
<keyword evidence="4" id="KW-1185">Reference proteome</keyword>
<reference evidence="3" key="1">
    <citation type="journal article" date="2020" name="Stud. Mycol.">
        <title>101 Dothideomycetes genomes: a test case for predicting lifestyles and emergence of pathogens.</title>
        <authorList>
            <person name="Haridas S."/>
            <person name="Albert R."/>
            <person name="Binder M."/>
            <person name="Bloem J."/>
            <person name="Labutti K."/>
            <person name="Salamov A."/>
            <person name="Andreopoulos B."/>
            <person name="Baker S."/>
            <person name="Barry K."/>
            <person name="Bills G."/>
            <person name="Bluhm B."/>
            <person name="Cannon C."/>
            <person name="Castanera R."/>
            <person name="Culley D."/>
            <person name="Daum C."/>
            <person name="Ezra D."/>
            <person name="Gonzalez J."/>
            <person name="Henrissat B."/>
            <person name="Kuo A."/>
            <person name="Liang C."/>
            <person name="Lipzen A."/>
            <person name="Lutzoni F."/>
            <person name="Magnuson J."/>
            <person name="Mondo S."/>
            <person name="Nolan M."/>
            <person name="Ohm R."/>
            <person name="Pangilinan J."/>
            <person name="Park H.-J."/>
            <person name="Ramirez L."/>
            <person name="Alfaro M."/>
            <person name="Sun H."/>
            <person name="Tritt A."/>
            <person name="Yoshinaga Y."/>
            <person name="Zwiers L.-H."/>
            <person name="Turgeon B."/>
            <person name="Goodwin S."/>
            <person name="Spatafora J."/>
            <person name="Crous P."/>
            <person name="Grigoriev I."/>
        </authorList>
    </citation>
    <scope>NUCLEOTIDE SEQUENCE</scope>
    <source>
        <strain evidence="3">CBS 119925</strain>
    </source>
</reference>
<proteinExistence type="predicted"/>
<keyword evidence="1" id="KW-0175">Coiled coil</keyword>
<dbReference type="GO" id="GO:0008017">
    <property type="term" value="F:microtubule binding"/>
    <property type="evidence" value="ECO:0007669"/>
    <property type="project" value="InterPro"/>
</dbReference>